<reference evidence="2 3" key="1">
    <citation type="submission" date="2024-10" db="EMBL/GenBank/DDBJ databases">
        <title>The Natural Products Discovery Center: Release of the First 8490 Sequenced Strains for Exploring Actinobacteria Biosynthetic Diversity.</title>
        <authorList>
            <person name="Kalkreuter E."/>
            <person name="Kautsar S.A."/>
            <person name="Yang D."/>
            <person name="Bader C.D."/>
            <person name="Teijaro C.N."/>
            <person name="Fluegel L."/>
            <person name="Davis C.M."/>
            <person name="Simpson J.R."/>
            <person name="Lauterbach L."/>
            <person name="Steele A.D."/>
            <person name="Gui C."/>
            <person name="Meng S."/>
            <person name="Li G."/>
            <person name="Viehrig K."/>
            <person name="Ye F."/>
            <person name="Su P."/>
            <person name="Kiefer A.F."/>
            <person name="Nichols A."/>
            <person name="Cepeda A.J."/>
            <person name="Yan W."/>
            <person name="Fan B."/>
            <person name="Jiang Y."/>
            <person name="Adhikari A."/>
            <person name="Zheng C.-J."/>
            <person name="Schuster L."/>
            <person name="Cowan T.M."/>
            <person name="Smanski M.J."/>
            <person name="Chevrette M.G."/>
            <person name="De Carvalho L.P.S."/>
            <person name="Shen B."/>
        </authorList>
    </citation>
    <scope>NUCLEOTIDE SEQUENCE [LARGE SCALE GENOMIC DNA]</scope>
    <source>
        <strain evidence="2 3">NPDC020568</strain>
    </source>
</reference>
<evidence type="ECO:0000313" key="2">
    <source>
        <dbReference type="EMBL" id="MFI1459768.1"/>
    </source>
</evidence>
<feature type="signal peptide" evidence="1">
    <location>
        <begin position="1"/>
        <end position="22"/>
    </location>
</feature>
<gene>
    <name evidence="2" type="ORF">ACH4WX_03495</name>
</gene>
<evidence type="ECO:0000256" key="1">
    <source>
        <dbReference type="SAM" id="SignalP"/>
    </source>
</evidence>
<dbReference type="Proteomes" id="UP001611263">
    <property type="component" value="Unassembled WGS sequence"/>
</dbReference>
<sequence>MQFQNKVVFVTGAASGMGAATAAAFAAQGAIVYGADISAEMSVSGGLFG</sequence>
<dbReference type="GeneID" id="93509560"/>
<keyword evidence="3" id="KW-1185">Reference proteome</keyword>
<dbReference type="InterPro" id="IPR036291">
    <property type="entry name" value="NAD(P)-bd_dom_sf"/>
</dbReference>
<dbReference type="RefSeq" id="WP_269322761.1">
    <property type="nucleotide sequence ID" value="NZ_JBIRUQ010000001.1"/>
</dbReference>
<dbReference type="InterPro" id="IPR002347">
    <property type="entry name" value="SDR_fam"/>
</dbReference>
<feature type="chain" id="PRO_5046088388" evidence="1">
    <location>
        <begin position="23"/>
        <end position="49"/>
    </location>
</feature>
<proteinExistence type="predicted"/>
<dbReference type="EMBL" id="JBIRUQ010000001">
    <property type="protein sequence ID" value="MFI1459768.1"/>
    <property type="molecule type" value="Genomic_DNA"/>
</dbReference>
<organism evidence="2 3">
    <name type="scientific">Nocardia carnea</name>
    <dbReference type="NCBI Taxonomy" id="37328"/>
    <lineage>
        <taxon>Bacteria</taxon>
        <taxon>Bacillati</taxon>
        <taxon>Actinomycetota</taxon>
        <taxon>Actinomycetes</taxon>
        <taxon>Mycobacteriales</taxon>
        <taxon>Nocardiaceae</taxon>
        <taxon>Nocardia</taxon>
    </lineage>
</organism>
<evidence type="ECO:0000313" key="3">
    <source>
        <dbReference type="Proteomes" id="UP001611263"/>
    </source>
</evidence>
<accession>A0ABW7TFF8</accession>
<comment type="caution">
    <text evidence="2">The sequence shown here is derived from an EMBL/GenBank/DDBJ whole genome shotgun (WGS) entry which is preliminary data.</text>
</comment>
<keyword evidence="1" id="KW-0732">Signal</keyword>
<dbReference type="SUPFAM" id="SSF51735">
    <property type="entry name" value="NAD(P)-binding Rossmann-fold domains"/>
    <property type="match status" value="1"/>
</dbReference>
<protein>
    <submittedName>
        <fullName evidence="2">SDR family NAD(P)-dependent oxidoreductase</fullName>
    </submittedName>
</protein>
<name>A0ABW7TFF8_9NOCA</name>
<dbReference type="Pfam" id="PF00106">
    <property type="entry name" value="adh_short"/>
    <property type="match status" value="1"/>
</dbReference>
<dbReference type="Gene3D" id="3.40.50.720">
    <property type="entry name" value="NAD(P)-binding Rossmann-like Domain"/>
    <property type="match status" value="1"/>
</dbReference>